<dbReference type="Pfam" id="PF07714">
    <property type="entry name" value="PK_Tyr_Ser-Thr"/>
    <property type="match status" value="1"/>
</dbReference>
<dbReference type="InterPro" id="IPR050122">
    <property type="entry name" value="RTK"/>
</dbReference>
<dbReference type="PRINTS" id="PR00109">
    <property type="entry name" value="TYRKINASE"/>
</dbReference>
<evidence type="ECO:0000313" key="3">
    <source>
        <dbReference type="WBParaSite" id="ACRNAN_scaffold5544.g6869.t1"/>
    </source>
</evidence>
<organism evidence="2 3">
    <name type="scientific">Acrobeloides nanus</name>
    <dbReference type="NCBI Taxonomy" id="290746"/>
    <lineage>
        <taxon>Eukaryota</taxon>
        <taxon>Metazoa</taxon>
        <taxon>Ecdysozoa</taxon>
        <taxon>Nematoda</taxon>
        <taxon>Chromadorea</taxon>
        <taxon>Rhabditida</taxon>
        <taxon>Tylenchina</taxon>
        <taxon>Cephalobomorpha</taxon>
        <taxon>Cephaloboidea</taxon>
        <taxon>Cephalobidae</taxon>
        <taxon>Acrobeloides</taxon>
    </lineage>
</organism>
<dbReference type="InterPro" id="IPR001245">
    <property type="entry name" value="Ser-Thr/Tyr_kinase_cat_dom"/>
</dbReference>
<dbReference type="InterPro" id="IPR000719">
    <property type="entry name" value="Prot_kinase_dom"/>
</dbReference>
<reference evidence="3" key="1">
    <citation type="submission" date="2022-11" db="UniProtKB">
        <authorList>
            <consortium name="WormBaseParasite"/>
        </authorList>
    </citation>
    <scope>IDENTIFICATION</scope>
</reference>
<evidence type="ECO:0000259" key="1">
    <source>
        <dbReference type="PROSITE" id="PS50011"/>
    </source>
</evidence>
<dbReference type="Proteomes" id="UP000887540">
    <property type="component" value="Unplaced"/>
</dbReference>
<dbReference type="InterPro" id="IPR011009">
    <property type="entry name" value="Kinase-like_dom_sf"/>
</dbReference>
<dbReference type="GO" id="GO:0007169">
    <property type="term" value="P:cell surface receptor protein tyrosine kinase signaling pathway"/>
    <property type="evidence" value="ECO:0007669"/>
    <property type="project" value="TreeGrafter"/>
</dbReference>
<name>A0A914E3F1_9BILA</name>
<protein>
    <submittedName>
        <fullName evidence="3">Protein kinase domain-containing protein</fullName>
    </submittedName>
</protein>
<dbReference type="PROSITE" id="PS50011">
    <property type="entry name" value="PROTEIN_KINASE_DOM"/>
    <property type="match status" value="1"/>
</dbReference>
<keyword evidence="2" id="KW-1185">Reference proteome</keyword>
<feature type="domain" description="Protein kinase" evidence="1">
    <location>
        <begin position="1"/>
        <end position="148"/>
    </location>
</feature>
<dbReference type="AlphaFoldDB" id="A0A914E3F1"/>
<dbReference type="PANTHER" id="PTHR24416:SF600">
    <property type="entry name" value="PDGF- AND VEGF-RECEPTOR RELATED, ISOFORM J"/>
    <property type="match status" value="1"/>
</dbReference>
<dbReference type="GO" id="GO:0005524">
    <property type="term" value="F:ATP binding"/>
    <property type="evidence" value="ECO:0007669"/>
    <property type="project" value="InterPro"/>
</dbReference>
<dbReference type="SMART" id="SM00219">
    <property type="entry name" value="TyrKc"/>
    <property type="match status" value="1"/>
</dbReference>
<accession>A0A914E3F1</accession>
<dbReference type="GO" id="GO:0005886">
    <property type="term" value="C:plasma membrane"/>
    <property type="evidence" value="ECO:0007669"/>
    <property type="project" value="TreeGrafter"/>
</dbReference>
<sequence>MQHIASKGIVHRNLSASKIWLFGTIIAKISDFNLCCFHDENSSYKEDSVEKFSPKQLALESLVDKVFSEKSDVWSFGVLVYEMFGFGKVPYEDLDDEKLVDFLKDGHRLERLENMNETLYEILTSCWDFDPEARPDFKELEKKFHEFIEIRSEIYGYVEARN</sequence>
<dbReference type="SUPFAM" id="SSF56112">
    <property type="entry name" value="Protein kinase-like (PK-like)"/>
    <property type="match status" value="1"/>
</dbReference>
<proteinExistence type="predicted"/>
<dbReference type="PANTHER" id="PTHR24416">
    <property type="entry name" value="TYROSINE-PROTEIN KINASE RECEPTOR"/>
    <property type="match status" value="1"/>
</dbReference>
<dbReference type="Gene3D" id="1.10.510.10">
    <property type="entry name" value="Transferase(Phosphotransferase) domain 1"/>
    <property type="match status" value="1"/>
</dbReference>
<dbReference type="GO" id="GO:0043235">
    <property type="term" value="C:receptor complex"/>
    <property type="evidence" value="ECO:0007669"/>
    <property type="project" value="TreeGrafter"/>
</dbReference>
<dbReference type="InterPro" id="IPR020635">
    <property type="entry name" value="Tyr_kinase_cat_dom"/>
</dbReference>
<dbReference type="GO" id="GO:0004714">
    <property type="term" value="F:transmembrane receptor protein tyrosine kinase activity"/>
    <property type="evidence" value="ECO:0007669"/>
    <property type="project" value="TreeGrafter"/>
</dbReference>
<evidence type="ECO:0000313" key="2">
    <source>
        <dbReference type="Proteomes" id="UP000887540"/>
    </source>
</evidence>
<dbReference type="WBParaSite" id="ACRNAN_scaffold5544.g6869.t1">
    <property type="protein sequence ID" value="ACRNAN_scaffold5544.g6869.t1"/>
    <property type="gene ID" value="ACRNAN_scaffold5544.g6869"/>
</dbReference>